<feature type="coiled-coil region" evidence="7">
    <location>
        <begin position="2012"/>
        <end position="2039"/>
    </location>
</feature>
<evidence type="ECO:0000256" key="4">
    <source>
        <dbReference type="ARBA" id="ARBA00023054"/>
    </source>
</evidence>
<evidence type="ECO:0000256" key="6">
    <source>
        <dbReference type="PROSITE-ProRule" id="PRU00259"/>
    </source>
</evidence>
<dbReference type="Gene3D" id="2.30.30.140">
    <property type="match status" value="2"/>
</dbReference>
<dbReference type="GO" id="GO:0005874">
    <property type="term" value="C:microtubule"/>
    <property type="evidence" value="ECO:0007669"/>
    <property type="project" value="UniProtKB-KW"/>
</dbReference>
<feature type="compositionally biased region" description="Basic and acidic residues" evidence="8">
    <location>
        <begin position="930"/>
        <end position="944"/>
    </location>
</feature>
<name>A0A8J2T1M5_9STRA</name>
<feature type="coiled-coil region" evidence="7">
    <location>
        <begin position="1625"/>
        <end position="1737"/>
    </location>
</feature>
<dbReference type="GO" id="GO:0005524">
    <property type="term" value="F:ATP binding"/>
    <property type="evidence" value="ECO:0007669"/>
    <property type="project" value="UniProtKB-KW"/>
</dbReference>
<dbReference type="PROSITE" id="PS50176">
    <property type="entry name" value="ARM_REPEAT"/>
    <property type="match status" value="1"/>
</dbReference>
<dbReference type="InterPro" id="IPR011989">
    <property type="entry name" value="ARM-like"/>
</dbReference>
<evidence type="ECO:0000256" key="1">
    <source>
        <dbReference type="ARBA" id="ARBA00022701"/>
    </source>
</evidence>
<organism evidence="10 11">
    <name type="scientific">Pelagomonas calceolata</name>
    <dbReference type="NCBI Taxonomy" id="35677"/>
    <lineage>
        <taxon>Eukaryota</taxon>
        <taxon>Sar</taxon>
        <taxon>Stramenopiles</taxon>
        <taxon>Ochrophyta</taxon>
        <taxon>Pelagophyceae</taxon>
        <taxon>Pelagomonadales</taxon>
        <taxon>Pelagomonadaceae</taxon>
        <taxon>Pelagomonas</taxon>
    </lineage>
</organism>
<dbReference type="PANTHER" id="PTHR37739:SF8">
    <property type="entry name" value="KINESIN-LIKE PROTEIN KIN-12D"/>
    <property type="match status" value="1"/>
</dbReference>
<keyword evidence="2" id="KW-0547">Nucleotide-binding</keyword>
<accession>A0A8J2T1M5</accession>
<evidence type="ECO:0000256" key="8">
    <source>
        <dbReference type="SAM" id="MobiDB-lite"/>
    </source>
</evidence>
<gene>
    <name evidence="10" type="ORF">PECAL_6P01930</name>
</gene>
<evidence type="ECO:0000256" key="2">
    <source>
        <dbReference type="ARBA" id="ARBA00022741"/>
    </source>
</evidence>
<dbReference type="Proteomes" id="UP000789595">
    <property type="component" value="Unassembled WGS sequence"/>
</dbReference>
<feature type="coiled-coil region" evidence="7">
    <location>
        <begin position="1881"/>
        <end position="1976"/>
    </location>
</feature>
<keyword evidence="1" id="KW-0493">Microtubule</keyword>
<dbReference type="EMBL" id="CAKKNE010000006">
    <property type="protein sequence ID" value="CAH0378602.1"/>
    <property type="molecule type" value="Genomic_DNA"/>
</dbReference>
<dbReference type="SUPFAM" id="SSF63748">
    <property type="entry name" value="Tudor/PWWP/MBT"/>
    <property type="match status" value="2"/>
</dbReference>
<evidence type="ECO:0000259" key="9">
    <source>
        <dbReference type="PROSITE" id="PS50304"/>
    </source>
</evidence>
<dbReference type="SUPFAM" id="SSF48371">
    <property type="entry name" value="ARM repeat"/>
    <property type="match status" value="1"/>
</dbReference>
<evidence type="ECO:0000256" key="5">
    <source>
        <dbReference type="ARBA" id="ARBA00023175"/>
    </source>
</evidence>
<dbReference type="CDD" id="cd21182">
    <property type="entry name" value="Tudor_SMN_SPF30-like"/>
    <property type="match status" value="2"/>
</dbReference>
<dbReference type="InterPro" id="IPR016024">
    <property type="entry name" value="ARM-type_fold"/>
</dbReference>
<evidence type="ECO:0000313" key="11">
    <source>
        <dbReference type="Proteomes" id="UP000789595"/>
    </source>
</evidence>
<dbReference type="SMART" id="SM00333">
    <property type="entry name" value="TUDOR"/>
    <property type="match status" value="2"/>
</dbReference>
<feature type="region of interest" description="Disordered" evidence="8">
    <location>
        <begin position="1123"/>
        <end position="1143"/>
    </location>
</feature>
<feature type="coiled-coil region" evidence="7">
    <location>
        <begin position="1189"/>
        <end position="1223"/>
    </location>
</feature>
<sequence length="2107" mass="228672">MAEAEISDYAAEAETLAERVDWARGSELTAALEELEAVSAAAPAEAGPHATSALVRLLAKNDCGPEAAQRAVETLSRLADSTKHGAAATKNGALFLSDPKNVVVILDVLEEEQQETYTIVVALELVASLHRDHAERLRRALLDTPAGAARLLDRISDHRDAVRNAAVQLWERLTRPESVESRSSDDLRLNCAFADVFAKCYACLEDEGDSAAARACVHLVANVLNGPPTIVALFDDHGLAWLVPLLEVPPLDVAATGDEEVIGSPSTPRKQVDTEACRDARRLASAALAVLRRYLKRCDDDSRRRAWAFEDLRLSVLTLALTDDEGRVVDLDAPQLYPAGLVKDPSSELWWSTLTDESAKAPSRDDVRAAALEVVQLNVRDDPQLCLSFCDAKAPTDGLSPPAFGVALGMAFKPRTFGPASIAASSLAETIWADESAAIAAVMFAVAPPPDAEGESAVSLLLSELDNASALSLLRSLLARSDAVRDLALRLEGGQLFSKLLEKALTNEDALALICRWLDACSQACRAMVRDPELLSRLCEVEGSRLRGLSCLALGLCATHFGDEAGGWSSRKVADFVASTVGYGPFARALDALQEDASTSHRRRRDKGVAEDVFESDSDLAEWVRRACDAARGVVTAGLVGSGDAARDEALKQLQEEVRQLRSREPAVVLDDGAAAREIAQLKAEVASLRQPLVEVGAELLGKYAGDGNWYDVIVEAVSTDSARVRFRDYGNSEDVALSDLRAKGDDRDAIIAQLRADLAAQPRSSEDALRDTELASLRAELASYKDAEQRASLLEETVASQAEEIRRLSEASQPADASAALLEETVASQAEEIRRLTEAAAAPQAAAAPPADASAVFGAAPADAAGLFGAPPPADDGVVDELKKRIAELEASDASEALAARVAEAAQLQRRVKALEEENSATSSALEEANERLQTERAARKANEATLLSETQQPMVDKSRRVRRKLRKQTSNFSRTMNELFDISDSILGELQAHEEDDSGDEDERVLESLREKLPQAVDAVVARKVQEVRAPLEAQRDEAKKECDSAVDDLADLEERLFGAEKRLQEAEASAAQRQAADNADEDVVQALVQERDLLKDRVRELDSEPAKWEERLASLEERLRDASAERDTLREEVANASTERDALRDGLRRVAAEADAGKGYEAQLEALRLKHEADKAEAVKEREASRAAYFVELEQASKKVAALEQALADAKEREASLDEAVGTSVDAEILRAENARLTEALAARAGGDADGDALRARCAELEALVRSAGDEARAEAVALRRERDDALQRLAAGDADAGRQLAEAVSARDDALQKLAANDADAGARLAEATQARDEAVAAAAFAKTSAERQLQELAAASEQREALSQQCEADRAALNEAIRARDQAVSDVKSILEEFEGLRREAAAVAAERDALKNDAAEARTTCASLAGERDALKNDAADAQRLRTQCASLEEAQRASTQKLEDERRRAASLERELDRTETESRTTLDALERRVQKVDRQAVIAEERSALEVETLRKDVSRLKRAKAKSDEKCAKLENASSQREGLMKKATKEASQLSSRLQTVEAQIEERSRVIEQLRAAASQWERRALDAEASSAHEERELEQEALEALRSTANEDAAARLEAESERDALREELASIRQAHESALQDLRSACERDVTEAESARRSLADDIQAVEARVAEADRRCVGAEEAAAALSRDIDEERARAVAADALVAERDAALAALRDEVAALQSNSSDDIAVGAELSGKFSGDGQYYDVVVEEVTDSGYKVLFTEYGNSEELPREDLKQRDTSKAMKELEIRCSEAEARADRAEAALLENFDDSESDAGDTLQEWRERCLRAEDAYAAMQKDGMRDKLEAQERITAELHAKLADADQRYKAELSMREEAEAVVEELQTRPRTGTALDELAADLDEAQETLAEESERRQAAEAALAAKGGWSADLDRIRDAEARAEALGRELEDARLKAAALQAELDAPSELDALAGELRAEAAVATHLADLHPEVPPQSLEKFDEEWRQLEDEHNDLLALLAQQELEKTAMAELLSSRIGPEAVVEVKEKARVDCEARYGSYVDYAQDDVNALQRAEEELEGFVASASEEVAPVM</sequence>
<feature type="domain" description="Tudor" evidence="9">
    <location>
        <begin position="1741"/>
        <end position="1799"/>
    </location>
</feature>
<evidence type="ECO:0000256" key="7">
    <source>
        <dbReference type="SAM" id="Coils"/>
    </source>
</evidence>
<feature type="repeat" description="ARM" evidence="6">
    <location>
        <begin position="49"/>
        <end position="79"/>
    </location>
</feature>
<dbReference type="OrthoDB" id="198977at2759"/>
<feature type="coiled-coil region" evidence="7">
    <location>
        <begin position="1791"/>
        <end position="1854"/>
    </location>
</feature>
<keyword evidence="4 7" id="KW-0175">Coiled coil</keyword>
<feature type="compositionally biased region" description="Basic and acidic residues" evidence="8">
    <location>
        <begin position="1464"/>
        <end position="1487"/>
    </location>
</feature>
<feature type="domain" description="Tudor" evidence="9">
    <location>
        <begin position="693"/>
        <end position="751"/>
    </location>
</feature>
<reference evidence="10" key="1">
    <citation type="submission" date="2021-11" db="EMBL/GenBank/DDBJ databases">
        <authorList>
            <consortium name="Genoscope - CEA"/>
            <person name="William W."/>
        </authorList>
    </citation>
    <scope>NUCLEOTIDE SEQUENCE</scope>
</reference>
<feature type="region of interest" description="Disordered" evidence="8">
    <location>
        <begin position="1455"/>
        <end position="1487"/>
    </location>
</feature>
<keyword evidence="3" id="KW-0067">ATP-binding</keyword>
<feature type="coiled-coil region" evidence="7">
    <location>
        <begin position="778"/>
        <end position="840"/>
    </location>
</feature>
<keyword evidence="5" id="KW-0505">Motor protein</keyword>
<proteinExistence type="predicted"/>
<evidence type="ECO:0000256" key="3">
    <source>
        <dbReference type="ARBA" id="ARBA00022840"/>
    </source>
</evidence>
<dbReference type="Gene3D" id="1.25.10.10">
    <property type="entry name" value="Leucine-rich Repeat Variant"/>
    <property type="match status" value="1"/>
</dbReference>
<dbReference type="PANTHER" id="PTHR37739">
    <property type="entry name" value="KINESIN-LIKE PROTEIN KIN-12D"/>
    <property type="match status" value="1"/>
</dbReference>
<dbReference type="Pfam" id="PF00567">
    <property type="entry name" value="TUDOR"/>
    <property type="match status" value="1"/>
</dbReference>
<protein>
    <recommendedName>
        <fullName evidence="9">Tudor domain-containing protein</fullName>
    </recommendedName>
</protein>
<comment type="caution">
    <text evidence="10">The sequence shown here is derived from an EMBL/GenBank/DDBJ whole genome shotgun (WGS) entry which is preliminary data.</text>
</comment>
<dbReference type="InterPro" id="IPR000225">
    <property type="entry name" value="Armadillo"/>
</dbReference>
<dbReference type="PROSITE" id="PS50304">
    <property type="entry name" value="TUDOR"/>
    <property type="match status" value="2"/>
</dbReference>
<feature type="region of interest" description="Disordered" evidence="8">
    <location>
        <begin position="918"/>
        <end position="965"/>
    </location>
</feature>
<dbReference type="InterPro" id="IPR044986">
    <property type="entry name" value="KIF15/KIN-12"/>
</dbReference>
<dbReference type="InterPro" id="IPR002999">
    <property type="entry name" value="Tudor"/>
</dbReference>
<keyword evidence="11" id="KW-1185">Reference proteome</keyword>
<evidence type="ECO:0000313" key="10">
    <source>
        <dbReference type="EMBL" id="CAH0378602.1"/>
    </source>
</evidence>